<reference evidence="4" key="1">
    <citation type="journal article" date="2019" name="Int. J. Syst. Evol. Microbiol.">
        <title>The Global Catalogue of Microorganisms (GCM) 10K type strain sequencing project: providing services to taxonomists for standard genome sequencing and annotation.</title>
        <authorList>
            <consortium name="The Broad Institute Genomics Platform"/>
            <consortium name="The Broad Institute Genome Sequencing Center for Infectious Disease"/>
            <person name="Wu L."/>
            <person name="Ma J."/>
        </authorList>
    </citation>
    <scope>NUCLEOTIDE SEQUENCE [LARGE SCALE GENOMIC DNA]</scope>
    <source>
        <strain evidence="4">KCTC 42662</strain>
    </source>
</reference>
<evidence type="ECO:0000313" key="3">
    <source>
        <dbReference type="EMBL" id="MFD2546866.1"/>
    </source>
</evidence>
<feature type="compositionally biased region" description="Basic and acidic residues" evidence="1">
    <location>
        <begin position="129"/>
        <end position="140"/>
    </location>
</feature>
<organism evidence="3 4">
    <name type="scientific">Sphingobacterium suaedae</name>
    <dbReference type="NCBI Taxonomy" id="1686402"/>
    <lineage>
        <taxon>Bacteria</taxon>
        <taxon>Pseudomonadati</taxon>
        <taxon>Bacteroidota</taxon>
        <taxon>Sphingobacteriia</taxon>
        <taxon>Sphingobacteriales</taxon>
        <taxon>Sphingobacteriaceae</taxon>
        <taxon>Sphingobacterium</taxon>
    </lineage>
</organism>
<feature type="compositionally biased region" description="Basic residues" evidence="1">
    <location>
        <begin position="111"/>
        <end position="128"/>
    </location>
</feature>
<evidence type="ECO:0008006" key="5">
    <source>
        <dbReference type="Google" id="ProtNLM"/>
    </source>
</evidence>
<feature type="region of interest" description="Disordered" evidence="1">
    <location>
        <begin position="111"/>
        <end position="162"/>
    </location>
</feature>
<gene>
    <name evidence="3" type="ORF">ACFSR5_04300</name>
</gene>
<protein>
    <recommendedName>
        <fullName evidence="5">DUF3300 domain-containing protein</fullName>
    </recommendedName>
</protein>
<comment type="caution">
    <text evidence="3">The sequence shown here is derived from an EMBL/GenBank/DDBJ whole genome shotgun (WGS) entry which is preliminary data.</text>
</comment>
<dbReference type="Proteomes" id="UP001597545">
    <property type="component" value="Unassembled WGS sequence"/>
</dbReference>
<sequence length="162" mass="20238">MKRLLYAAILVGFLGIAKPAEAQVSVSINIGAQPLWGPVGYDYVRYYYMPEIDVYYDVSHRRYTYYHGNRWITRSSLPNRYRHVDMYRTYKVVLNHDHPWRNHRHVRRQYSRYAHNHSQRIIRDHRRHDHYERHNRDRRHEYKRHHKNHDRGHRGHHRRHDD</sequence>
<dbReference type="EMBL" id="JBHULR010000003">
    <property type="protein sequence ID" value="MFD2546866.1"/>
    <property type="molecule type" value="Genomic_DNA"/>
</dbReference>
<evidence type="ECO:0000256" key="1">
    <source>
        <dbReference type="SAM" id="MobiDB-lite"/>
    </source>
</evidence>
<keyword evidence="4" id="KW-1185">Reference proteome</keyword>
<name>A0ABW5KD22_9SPHI</name>
<accession>A0ABW5KD22</accession>
<dbReference type="RefSeq" id="WP_380901070.1">
    <property type="nucleotide sequence ID" value="NZ_JBHUEG010000007.1"/>
</dbReference>
<proteinExistence type="predicted"/>
<evidence type="ECO:0000313" key="4">
    <source>
        <dbReference type="Proteomes" id="UP001597545"/>
    </source>
</evidence>
<feature type="compositionally biased region" description="Basic residues" evidence="1">
    <location>
        <begin position="141"/>
        <end position="162"/>
    </location>
</feature>
<feature type="chain" id="PRO_5045694329" description="DUF3300 domain-containing protein" evidence="2">
    <location>
        <begin position="23"/>
        <end position="162"/>
    </location>
</feature>
<feature type="signal peptide" evidence="2">
    <location>
        <begin position="1"/>
        <end position="22"/>
    </location>
</feature>
<keyword evidence="2" id="KW-0732">Signal</keyword>
<evidence type="ECO:0000256" key="2">
    <source>
        <dbReference type="SAM" id="SignalP"/>
    </source>
</evidence>